<evidence type="ECO:0000256" key="1">
    <source>
        <dbReference type="SAM" id="Phobius"/>
    </source>
</evidence>
<proteinExistence type="predicted"/>
<dbReference type="Pfam" id="PF12670">
    <property type="entry name" value="DUF3792"/>
    <property type="match status" value="1"/>
</dbReference>
<evidence type="ECO:0000313" key="2">
    <source>
        <dbReference type="EMBL" id="QNM00030.1"/>
    </source>
</evidence>
<gene>
    <name evidence="2" type="ORF">H9Q76_01570</name>
</gene>
<dbReference type="NCBIfam" id="TIGR04086">
    <property type="entry name" value="TIGR04086_membr"/>
    <property type="match status" value="1"/>
</dbReference>
<dbReference type="KEGG" id="wcp:H9Q76_01570"/>
<evidence type="ECO:0000313" key="3">
    <source>
        <dbReference type="Proteomes" id="UP000515819"/>
    </source>
</evidence>
<dbReference type="Proteomes" id="UP000515819">
    <property type="component" value="Chromosome"/>
</dbReference>
<dbReference type="RefSeq" id="WP_021986090.1">
    <property type="nucleotide sequence ID" value="NZ_CP060632.1"/>
</dbReference>
<feature type="transmembrane region" description="Helical" evidence="1">
    <location>
        <begin position="96"/>
        <end position="118"/>
    </location>
</feature>
<accession>A0A7G9FN98</accession>
<name>A0A7G9FN98_9FIRM</name>
<feature type="transmembrane region" description="Helical" evidence="1">
    <location>
        <begin position="69"/>
        <end position="90"/>
    </location>
</feature>
<reference evidence="2 3" key="1">
    <citation type="submission" date="2020-08" db="EMBL/GenBank/DDBJ databases">
        <authorList>
            <person name="Liu C."/>
            <person name="Sun Q."/>
        </authorList>
    </citation>
    <scope>NUCLEOTIDE SEQUENCE [LARGE SCALE GENOMIC DNA]</scope>
    <source>
        <strain evidence="2 3">NSJ-4</strain>
    </source>
</reference>
<dbReference type="AlphaFoldDB" id="A0A7G9FN98"/>
<feature type="transmembrane region" description="Helical" evidence="1">
    <location>
        <begin position="12"/>
        <end position="34"/>
    </location>
</feature>
<sequence length="119" mass="12635">MEKRVAFCVLKALVAAYIVTGLLLLILAFALYKLGLSENVVELGVVFIYLLSSAIGGFFIGKCMEVKRLLWGVLLGLFYAVLLLVLSLIVRGNAQGIIQSGLLNTLICLGGGAIGAFLS</sequence>
<feature type="transmembrane region" description="Helical" evidence="1">
    <location>
        <begin position="40"/>
        <end position="60"/>
    </location>
</feature>
<keyword evidence="1" id="KW-0472">Membrane</keyword>
<organism evidence="2 3">
    <name type="scientific">Wujia chipingensis</name>
    <dbReference type="NCBI Taxonomy" id="2763670"/>
    <lineage>
        <taxon>Bacteria</taxon>
        <taxon>Bacillati</taxon>
        <taxon>Bacillota</taxon>
        <taxon>Clostridia</taxon>
        <taxon>Lachnospirales</taxon>
        <taxon>Lachnospiraceae</taxon>
        <taxon>Wujia</taxon>
    </lineage>
</organism>
<keyword evidence="1" id="KW-1133">Transmembrane helix</keyword>
<dbReference type="EMBL" id="CP060632">
    <property type="protein sequence ID" value="QNM00030.1"/>
    <property type="molecule type" value="Genomic_DNA"/>
</dbReference>
<keyword evidence="1" id="KW-0812">Transmembrane</keyword>
<keyword evidence="3" id="KW-1185">Reference proteome</keyword>
<protein>
    <submittedName>
        <fullName evidence="2">TIGR04086 family membrane protein</fullName>
    </submittedName>
</protein>
<dbReference type="InterPro" id="IPR023804">
    <property type="entry name" value="DUF3792_TM"/>
</dbReference>